<sequence>MTNFGDVEWSFNSRYGCKKLIVTPISNNEQDSALVYTWAKYRGGYRSRTTGEIRTTFACTGCRQVLTNTRAHLPTIIVDMASNVFLSDPIDPLLEHVCEPREREEVLGMQVRREAIAKLKKNGGRIGATFTELPQRVLEKHSEESSVIKDNIRGHACGSSEVTKRTFRRARAQRFPTVKSLDEIPDQYSVTMAGLNSQHAREDNDLENDWMPGVCQKITELFDYYSNEWIDNPLGLDFVNLYDMTEGPRTTNHAEAYHSAQRHYWRSPHMPLGEWLATFQNVQHAEETRIRDVLLLRIEPRPRHSTAIANDEKLQEARRRLEDILDSGTSVEEFWEFVEKYLTRVGAVIGYNVQRDQDTSEELLTTES</sequence>
<reference evidence="1" key="1">
    <citation type="submission" date="2023-06" db="EMBL/GenBank/DDBJ databases">
        <title>Genomic analysis of the entomopathogenic nematode Steinernema hermaphroditum.</title>
        <authorList>
            <person name="Schwarz E.M."/>
            <person name="Heppert J.K."/>
            <person name="Baniya A."/>
            <person name="Schwartz H.T."/>
            <person name="Tan C.-H."/>
            <person name="Antoshechkin I."/>
            <person name="Sternberg P.W."/>
            <person name="Goodrich-Blair H."/>
            <person name="Dillman A.R."/>
        </authorList>
    </citation>
    <scope>NUCLEOTIDE SEQUENCE</scope>
    <source>
        <strain evidence="1">PS9179</strain>
        <tissue evidence="1">Whole animal</tissue>
    </source>
</reference>
<dbReference type="EMBL" id="JAUCMV010000001">
    <property type="protein sequence ID" value="KAK0422570.1"/>
    <property type="molecule type" value="Genomic_DNA"/>
</dbReference>
<dbReference type="AlphaFoldDB" id="A0AA39M6R2"/>
<evidence type="ECO:0000313" key="1">
    <source>
        <dbReference type="EMBL" id="KAK0422570.1"/>
    </source>
</evidence>
<evidence type="ECO:0000313" key="2">
    <source>
        <dbReference type="Proteomes" id="UP001175271"/>
    </source>
</evidence>
<organism evidence="1 2">
    <name type="scientific">Steinernema hermaphroditum</name>
    <dbReference type="NCBI Taxonomy" id="289476"/>
    <lineage>
        <taxon>Eukaryota</taxon>
        <taxon>Metazoa</taxon>
        <taxon>Ecdysozoa</taxon>
        <taxon>Nematoda</taxon>
        <taxon>Chromadorea</taxon>
        <taxon>Rhabditida</taxon>
        <taxon>Tylenchina</taxon>
        <taxon>Panagrolaimomorpha</taxon>
        <taxon>Strongyloidoidea</taxon>
        <taxon>Steinernematidae</taxon>
        <taxon>Steinernema</taxon>
    </lineage>
</organism>
<dbReference type="Proteomes" id="UP001175271">
    <property type="component" value="Unassembled WGS sequence"/>
</dbReference>
<keyword evidence="2" id="KW-1185">Reference proteome</keyword>
<proteinExistence type="predicted"/>
<comment type="caution">
    <text evidence="1">The sequence shown here is derived from an EMBL/GenBank/DDBJ whole genome shotgun (WGS) entry which is preliminary data.</text>
</comment>
<accession>A0AA39M6R2</accession>
<gene>
    <name evidence="1" type="ORF">QR680_007643</name>
</gene>
<name>A0AA39M6R2_9BILA</name>
<protein>
    <submittedName>
        <fullName evidence="1">Uncharacterized protein</fullName>
    </submittedName>
</protein>